<dbReference type="Proteomes" id="UP001610444">
    <property type="component" value="Unassembled WGS sequence"/>
</dbReference>
<accession>A0ABR4K490</accession>
<sequence>MANQRSLMEYLQVGMPNIPSRPPREPRENTANRAYSYRQINDITPWAGFDVPTIQQVYPLLATATIDPNPLPTSPPQTIRSENGFKARVHEYAAPRIRRGLRSIYQTSQFLKKGPPPNARPNRAPGDLKPHWKWHTNMQFGSPTEQAEYRQALSQVNWYMKQNQTRYGFIMTDHELVAIRRLDDNGNLELSPPIPWDAQGTVAQPRMTVLLALWYLGMLASQNQGAGQWKLLH</sequence>
<proteinExistence type="predicted"/>
<gene>
    <name evidence="1" type="ORF">BJX68DRAFT_268339</name>
</gene>
<keyword evidence="2" id="KW-1185">Reference proteome</keyword>
<comment type="caution">
    <text evidence="1">The sequence shown here is derived from an EMBL/GenBank/DDBJ whole genome shotgun (WGS) entry which is preliminary data.</text>
</comment>
<evidence type="ECO:0000313" key="1">
    <source>
        <dbReference type="EMBL" id="KAL2847039.1"/>
    </source>
</evidence>
<dbReference type="RefSeq" id="XP_070897486.1">
    <property type="nucleotide sequence ID" value="XM_071046062.1"/>
</dbReference>
<evidence type="ECO:0000313" key="2">
    <source>
        <dbReference type="Proteomes" id="UP001610444"/>
    </source>
</evidence>
<organism evidence="1 2">
    <name type="scientific">Aspergillus pseudodeflectus</name>
    <dbReference type="NCBI Taxonomy" id="176178"/>
    <lineage>
        <taxon>Eukaryota</taxon>
        <taxon>Fungi</taxon>
        <taxon>Dikarya</taxon>
        <taxon>Ascomycota</taxon>
        <taxon>Pezizomycotina</taxon>
        <taxon>Eurotiomycetes</taxon>
        <taxon>Eurotiomycetidae</taxon>
        <taxon>Eurotiales</taxon>
        <taxon>Aspergillaceae</taxon>
        <taxon>Aspergillus</taxon>
        <taxon>Aspergillus subgen. Nidulantes</taxon>
    </lineage>
</organism>
<dbReference type="GeneID" id="98161226"/>
<name>A0ABR4K490_9EURO</name>
<protein>
    <submittedName>
        <fullName evidence="1">Uncharacterized protein</fullName>
    </submittedName>
</protein>
<dbReference type="EMBL" id="JBFXLR010000030">
    <property type="protein sequence ID" value="KAL2847039.1"/>
    <property type="molecule type" value="Genomic_DNA"/>
</dbReference>
<reference evidence="1 2" key="1">
    <citation type="submission" date="2024-07" db="EMBL/GenBank/DDBJ databases">
        <title>Section-level genome sequencing and comparative genomics of Aspergillus sections Usti and Cavernicolus.</title>
        <authorList>
            <consortium name="Lawrence Berkeley National Laboratory"/>
            <person name="Nybo J.L."/>
            <person name="Vesth T.C."/>
            <person name="Theobald S."/>
            <person name="Frisvad J.C."/>
            <person name="Larsen T.O."/>
            <person name="Kjaerboelling I."/>
            <person name="Rothschild-Mancinelli K."/>
            <person name="Lyhne E.K."/>
            <person name="Kogle M.E."/>
            <person name="Barry K."/>
            <person name="Clum A."/>
            <person name="Na H."/>
            <person name="Ledsgaard L."/>
            <person name="Lin J."/>
            <person name="Lipzen A."/>
            <person name="Kuo A."/>
            <person name="Riley R."/>
            <person name="Mondo S."/>
            <person name="LaButti K."/>
            <person name="Haridas S."/>
            <person name="Pangalinan J."/>
            <person name="Salamov A.A."/>
            <person name="Simmons B.A."/>
            <person name="Magnuson J.K."/>
            <person name="Chen J."/>
            <person name="Drula E."/>
            <person name="Henrissat B."/>
            <person name="Wiebenga A."/>
            <person name="Lubbers R.J."/>
            <person name="Gomes A.C."/>
            <person name="Macurrencykelacurrency M.R."/>
            <person name="Stajich J."/>
            <person name="Grigoriev I.V."/>
            <person name="Mortensen U.H."/>
            <person name="De vries R.P."/>
            <person name="Baker S.E."/>
            <person name="Andersen M.R."/>
        </authorList>
    </citation>
    <scope>NUCLEOTIDE SEQUENCE [LARGE SCALE GENOMIC DNA]</scope>
    <source>
        <strain evidence="1 2">CBS 756.74</strain>
    </source>
</reference>